<dbReference type="Proteomes" id="UP000004508">
    <property type="component" value="Unassembled WGS sequence"/>
</dbReference>
<gene>
    <name evidence="1" type="ORF">Krac_11270</name>
</gene>
<protein>
    <submittedName>
        <fullName evidence="1">Uncharacterized protein</fullName>
    </submittedName>
</protein>
<reference evidence="1 2" key="1">
    <citation type="journal article" date="2011" name="Stand. Genomic Sci.">
        <title>Non-contiguous finished genome sequence and contextual data of the filamentous soil bacterium Ktedonobacter racemifer type strain (SOSP1-21).</title>
        <authorList>
            <person name="Chang Y.J."/>
            <person name="Land M."/>
            <person name="Hauser L."/>
            <person name="Chertkov O."/>
            <person name="Del Rio T.G."/>
            <person name="Nolan M."/>
            <person name="Copeland A."/>
            <person name="Tice H."/>
            <person name="Cheng J.F."/>
            <person name="Lucas S."/>
            <person name="Han C."/>
            <person name="Goodwin L."/>
            <person name="Pitluck S."/>
            <person name="Ivanova N."/>
            <person name="Ovchinikova G."/>
            <person name="Pati A."/>
            <person name="Chen A."/>
            <person name="Palaniappan K."/>
            <person name="Mavromatis K."/>
            <person name="Liolios K."/>
            <person name="Brettin T."/>
            <person name="Fiebig A."/>
            <person name="Rohde M."/>
            <person name="Abt B."/>
            <person name="Goker M."/>
            <person name="Detter J.C."/>
            <person name="Woyke T."/>
            <person name="Bristow J."/>
            <person name="Eisen J.A."/>
            <person name="Markowitz V."/>
            <person name="Hugenholtz P."/>
            <person name="Kyrpides N.C."/>
            <person name="Klenk H.P."/>
            <person name="Lapidus A."/>
        </authorList>
    </citation>
    <scope>NUCLEOTIDE SEQUENCE [LARGE SCALE GENOMIC DNA]</scope>
    <source>
        <strain evidence="2">DSM 44963</strain>
    </source>
</reference>
<dbReference type="EMBL" id="ADVG01000001">
    <property type="protein sequence ID" value="EFH89704.1"/>
    <property type="molecule type" value="Genomic_DNA"/>
</dbReference>
<evidence type="ECO:0000313" key="1">
    <source>
        <dbReference type="EMBL" id="EFH89704.1"/>
    </source>
</evidence>
<comment type="caution">
    <text evidence="1">The sequence shown here is derived from an EMBL/GenBank/DDBJ whole genome shotgun (WGS) entry which is preliminary data.</text>
</comment>
<organism evidence="1 2">
    <name type="scientific">Ktedonobacter racemifer DSM 44963</name>
    <dbReference type="NCBI Taxonomy" id="485913"/>
    <lineage>
        <taxon>Bacteria</taxon>
        <taxon>Bacillati</taxon>
        <taxon>Chloroflexota</taxon>
        <taxon>Ktedonobacteria</taxon>
        <taxon>Ktedonobacterales</taxon>
        <taxon>Ktedonobacteraceae</taxon>
        <taxon>Ktedonobacter</taxon>
    </lineage>
</organism>
<sequence length="128" mass="14260">MTLPTSDAQFAQLWPQRLPIQSHSMPVDTSSTYPPFSLTPTLCVPKANVQLADTLLYSRWMLPQKSEMLTTPGAVSSYAEHYVSSSPLVQPGQKSVVHAMFSSYIMRSFRLLSQLESGHFCRIDIPGL</sequence>
<evidence type="ECO:0000313" key="2">
    <source>
        <dbReference type="Proteomes" id="UP000004508"/>
    </source>
</evidence>
<keyword evidence="2" id="KW-1185">Reference proteome</keyword>
<accession>D6TJU7</accession>
<dbReference type="AlphaFoldDB" id="D6TJU7"/>
<proteinExistence type="predicted"/>
<dbReference type="InParanoid" id="D6TJU7"/>
<name>D6TJU7_KTERA</name>